<feature type="compositionally biased region" description="Basic and acidic residues" evidence="1">
    <location>
        <begin position="38"/>
        <end position="49"/>
    </location>
</feature>
<dbReference type="AlphaFoldDB" id="A0A521F810"/>
<reference evidence="2 3" key="1">
    <citation type="submission" date="2017-05" db="EMBL/GenBank/DDBJ databases">
        <authorList>
            <person name="Varghese N."/>
            <person name="Submissions S."/>
        </authorList>
    </citation>
    <scope>NUCLEOTIDE SEQUENCE [LARGE SCALE GENOMIC DNA]</scope>
    <source>
        <strain evidence="2 3">DSM 46834</strain>
    </source>
</reference>
<feature type="compositionally biased region" description="Low complexity" evidence="1">
    <location>
        <begin position="26"/>
        <end position="37"/>
    </location>
</feature>
<evidence type="ECO:0000313" key="2">
    <source>
        <dbReference type="EMBL" id="SMO92345.1"/>
    </source>
</evidence>
<sequence length="422" mass="46702">MARRRGFFAEMAHQAAVAEKNRQRAHAAAVRAQAQRQRQAEQARRQYEQAVRAAERQSAHEVKMAEMERQRLHREAQEAEVDRLNGELSLQLADIDNLLAATLDVDDFVDLEKLRTVVEQPPFESRYSTPIPPPAPLPVPPQPVYVEPEAPRGVGAVLGGKKKHAEAVAAAQAAHAQAYSAWQQAAAAVPMQQLAQMTEHQKAEQARLSKLAFDQSRYEADCDRRQQEADAANADLEVLIDGLRRGAPEAVEEYLGVVFGNSVYPPEWPWPPAHRYDATGRELEIQLHFPAPGDLPTVRQYKYVRAGDQITATEQPQKEQRDRFARLVANMTLRTLHEVFEADRGGIVQSISLIGSVSHVDPAAGRDTATPLIAVAVDRSTFESIDLRRVDPAETLKHLGAVVSKNPHALTPIPLAPGVRAH</sequence>
<feature type="region of interest" description="Disordered" evidence="1">
    <location>
        <begin position="19"/>
        <end position="49"/>
    </location>
</feature>
<organism evidence="2 3">
    <name type="scientific">Geodermatophilus aquaeductus</name>
    <dbReference type="NCBI Taxonomy" id="1564161"/>
    <lineage>
        <taxon>Bacteria</taxon>
        <taxon>Bacillati</taxon>
        <taxon>Actinomycetota</taxon>
        <taxon>Actinomycetes</taxon>
        <taxon>Geodermatophilales</taxon>
        <taxon>Geodermatophilaceae</taxon>
        <taxon>Geodermatophilus</taxon>
    </lineage>
</organism>
<accession>A0A521F810</accession>
<evidence type="ECO:0000256" key="1">
    <source>
        <dbReference type="SAM" id="MobiDB-lite"/>
    </source>
</evidence>
<evidence type="ECO:0000313" key="3">
    <source>
        <dbReference type="Proteomes" id="UP000317484"/>
    </source>
</evidence>
<dbReference type="RefSeq" id="WP_142459763.1">
    <property type="nucleotide sequence ID" value="NZ_FXTJ01000007.1"/>
</dbReference>
<gene>
    <name evidence="2" type="ORF">SAMN06273567_107173</name>
</gene>
<dbReference type="EMBL" id="FXTJ01000007">
    <property type="protein sequence ID" value="SMO92345.1"/>
    <property type="molecule type" value="Genomic_DNA"/>
</dbReference>
<proteinExistence type="predicted"/>
<keyword evidence="3" id="KW-1185">Reference proteome</keyword>
<protein>
    <submittedName>
        <fullName evidence="2">Restriction system protein</fullName>
    </submittedName>
</protein>
<name>A0A521F810_9ACTN</name>
<dbReference type="Proteomes" id="UP000317484">
    <property type="component" value="Unassembled WGS sequence"/>
</dbReference>